<dbReference type="InterPro" id="IPR006311">
    <property type="entry name" value="TAT_signal"/>
</dbReference>
<dbReference type="Gene3D" id="3.10.105.10">
    <property type="entry name" value="Dipeptide-binding Protein, Domain 3"/>
    <property type="match status" value="1"/>
</dbReference>
<dbReference type="PROSITE" id="PS51318">
    <property type="entry name" value="TAT"/>
    <property type="match status" value="1"/>
</dbReference>
<evidence type="ECO:0000313" key="6">
    <source>
        <dbReference type="EMBL" id="ACZ37498.1"/>
    </source>
</evidence>
<dbReference type="eggNOG" id="COG0747">
    <property type="taxonomic scope" value="Bacteria"/>
</dbReference>
<dbReference type="InParanoid" id="D1C5I2"/>
<reference evidence="6 7" key="2">
    <citation type="journal article" date="2010" name="Stand. Genomic Sci.">
        <title>Complete genome sequence of Desulfohalobium retbaense type strain (HR(100)).</title>
        <authorList>
            <person name="Spring S."/>
            <person name="Nolan M."/>
            <person name="Lapidus A."/>
            <person name="Glavina Del Rio T."/>
            <person name="Copeland A."/>
            <person name="Tice H."/>
            <person name="Cheng J.F."/>
            <person name="Lucas S."/>
            <person name="Land M."/>
            <person name="Chen F."/>
            <person name="Bruce D."/>
            <person name="Goodwin L."/>
            <person name="Pitluck S."/>
            <person name="Ivanova N."/>
            <person name="Mavromatis K."/>
            <person name="Mikhailova N."/>
            <person name="Pati A."/>
            <person name="Chen A."/>
            <person name="Palaniappan K."/>
            <person name="Hauser L."/>
            <person name="Chang Y.J."/>
            <person name="Jeffries C.D."/>
            <person name="Munk C."/>
            <person name="Kiss H."/>
            <person name="Chain P."/>
            <person name="Han C."/>
            <person name="Brettin T."/>
            <person name="Detter J.C."/>
            <person name="Schuler E."/>
            <person name="Goker M."/>
            <person name="Rohde M."/>
            <person name="Bristow J."/>
            <person name="Eisen J.A."/>
            <person name="Markowitz V."/>
            <person name="Hugenholtz P."/>
            <person name="Kyrpides N.C."/>
            <person name="Klenk H.P."/>
        </authorList>
    </citation>
    <scope>NUCLEOTIDE SEQUENCE [LARGE SCALE GENOMIC DNA]</scope>
    <source>
        <strain evidence="7">ATCC 49802 / DSM 20745 / S 6022</strain>
    </source>
</reference>
<dbReference type="OrthoDB" id="9772924at2"/>
<dbReference type="Gene3D" id="3.90.76.10">
    <property type="entry name" value="Dipeptide-binding Protein, Domain 1"/>
    <property type="match status" value="1"/>
</dbReference>
<dbReference type="GO" id="GO:1904680">
    <property type="term" value="F:peptide transmembrane transporter activity"/>
    <property type="evidence" value="ECO:0007669"/>
    <property type="project" value="TreeGrafter"/>
</dbReference>
<dbReference type="SUPFAM" id="SSF53850">
    <property type="entry name" value="Periplasmic binding protein-like II"/>
    <property type="match status" value="1"/>
</dbReference>
<feature type="domain" description="Solute-binding protein family 5" evidence="5">
    <location>
        <begin position="141"/>
        <end position="489"/>
    </location>
</feature>
<dbReference type="PANTHER" id="PTHR30290">
    <property type="entry name" value="PERIPLASMIC BINDING COMPONENT OF ABC TRANSPORTER"/>
    <property type="match status" value="1"/>
</dbReference>
<protein>
    <submittedName>
        <fullName evidence="6">Extracellular solute-binding protein family 5</fullName>
    </submittedName>
</protein>
<feature type="region of interest" description="Disordered" evidence="4">
    <location>
        <begin position="49"/>
        <end position="86"/>
    </location>
</feature>
<sequence length="568" mass="62570">MSSPRDFNGIVYDLLTGRTSRREFIKRAAALGLSASAIAAILAACGGGSDDEATTPAGGSGTGGSAQTPTGSGTPTGDGSSGSGGSGGTLDRLVIALGADARTLIPNTVVDATTNWQIENIFDPVLRRDPNNDFRVGPWLGELTSIDDLTWEIKIVRDDIKFHNGEPFDAESIKVSLEYALNPDNNSHYLERYQPITNIEVVDPMTVRLTTSEPYPILPTRLADLYPIPPKYLEEKGIEYVSQNPVGTGPFKFKEWVRDEYLLLERNPDYWRGPVAVETLEFRYIPEFSSRLSALLAGEVDIIKDVPVDAIERVNSSGIARAEEIPSSRINYVALVNNREGSIMADKRVRQAINYGVNVDAIIDGVFQGHATRMAGALSKINPQVDPSIQPYPYDPEKAKQLLEEAGIQPGTEIIFDSPQGRYPMDTDAAQAIAAELEQLGFRVTVQYNEWGTHLDKIVNRRTGDIFYLGWGPALDAEGTLRYLFVGDSTYSGYTNPEVEAVIAEASQTVDPEKAQELWNQVQQMVWEDAGWLFLWQQHDIYGVSNRVDWTPRVDESLFMGGAKPRES</sequence>
<dbReference type="InterPro" id="IPR030678">
    <property type="entry name" value="Peptide/Ni-bd"/>
</dbReference>
<dbReference type="InterPro" id="IPR039424">
    <property type="entry name" value="SBP_5"/>
</dbReference>
<gene>
    <name evidence="6" type="ordered locus">Sthe_0059</name>
</gene>
<evidence type="ECO:0000313" key="7">
    <source>
        <dbReference type="Proteomes" id="UP000002027"/>
    </source>
</evidence>
<proteinExistence type="inferred from homology"/>
<dbReference type="GO" id="GO:0015833">
    <property type="term" value="P:peptide transport"/>
    <property type="evidence" value="ECO:0007669"/>
    <property type="project" value="TreeGrafter"/>
</dbReference>
<dbReference type="InterPro" id="IPR000914">
    <property type="entry name" value="SBP_5_dom"/>
</dbReference>
<keyword evidence="2" id="KW-0813">Transport</keyword>
<dbReference type="Proteomes" id="UP000002027">
    <property type="component" value="Chromosome 1"/>
</dbReference>
<dbReference type="STRING" id="479434.Sthe_0059"/>
<accession>D1C5I2</accession>
<keyword evidence="7" id="KW-1185">Reference proteome</keyword>
<dbReference type="EMBL" id="CP001823">
    <property type="protein sequence ID" value="ACZ37498.1"/>
    <property type="molecule type" value="Genomic_DNA"/>
</dbReference>
<reference evidence="7" key="1">
    <citation type="submission" date="2009-11" db="EMBL/GenBank/DDBJ databases">
        <title>The complete chromosome 1 of Sphaerobacter thermophilus DSM 20745.</title>
        <authorList>
            <person name="Lucas S."/>
            <person name="Copeland A."/>
            <person name="Lapidus A."/>
            <person name="Glavina del Rio T."/>
            <person name="Dalin E."/>
            <person name="Tice H."/>
            <person name="Bruce D."/>
            <person name="Goodwin L."/>
            <person name="Pitluck S."/>
            <person name="Kyrpides N."/>
            <person name="Mavromatis K."/>
            <person name="Ivanova N."/>
            <person name="Mikhailova N."/>
            <person name="LaButti K.M."/>
            <person name="Clum A."/>
            <person name="Sun H.I."/>
            <person name="Brettin T."/>
            <person name="Detter J.C."/>
            <person name="Han C."/>
            <person name="Larimer F."/>
            <person name="Land M."/>
            <person name="Hauser L."/>
            <person name="Markowitz V."/>
            <person name="Cheng J.F."/>
            <person name="Hugenholtz P."/>
            <person name="Woyke T."/>
            <person name="Wu D."/>
            <person name="Steenblock K."/>
            <person name="Schneider S."/>
            <person name="Pukall R."/>
            <person name="Goeker M."/>
            <person name="Klenk H.P."/>
            <person name="Eisen J.A."/>
        </authorList>
    </citation>
    <scope>NUCLEOTIDE SEQUENCE [LARGE SCALE GENOMIC DNA]</scope>
    <source>
        <strain evidence="7">ATCC 49802 / DSM 20745 / S 6022</strain>
    </source>
</reference>
<dbReference type="PANTHER" id="PTHR30290:SF9">
    <property type="entry name" value="OLIGOPEPTIDE-BINDING PROTEIN APPA"/>
    <property type="match status" value="1"/>
</dbReference>
<organism evidence="6 7">
    <name type="scientific">Sphaerobacter thermophilus (strain ATCC 49802 / DSM 20745 / KCCM 41009 / NCIMB 13125 / S 6022)</name>
    <dbReference type="NCBI Taxonomy" id="479434"/>
    <lineage>
        <taxon>Bacteria</taxon>
        <taxon>Pseudomonadati</taxon>
        <taxon>Thermomicrobiota</taxon>
        <taxon>Thermomicrobia</taxon>
        <taxon>Sphaerobacterales</taxon>
        <taxon>Sphaerobacterineae</taxon>
        <taxon>Sphaerobacteraceae</taxon>
        <taxon>Sphaerobacter</taxon>
    </lineage>
</organism>
<dbReference type="HOGENOM" id="CLU_017028_7_4_0"/>
<dbReference type="AlphaFoldDB" id="D1C5I2"/>
<evidence type="ECO:0000256" key="3">
    <source>
        <dbReference type="ARBA" id="ARBA00022729"/>
    </source>
</evidence>
<name>D1C5I2_SPHTD</name>
<dbReference type="Pfam" id="PF00496">
    <property type="entry name" value="SBP_bac_5"/>
    <property type="match status" value="1"/>
</dbReference>
<dbReference type="Gene3D" id="3.40.190.10">
    <property type="entry name" value="Periplasmic binding protein-like II"/>
    <property type="match status" value="1"/>
</dbReference>
<evidence type="ECO:0000256" key="4">
    <source>
        <dbReference type="SAM" id="MobiDB-lite"/>
    </source>
</evidence>
<dbReference type="GO" id="GO:0043190">
    <property type="term" value="C:ATP-binding cassette (ABC) transporter complex"/>
    <property type="evidence" value="ECO:0007669"/>
    <property type="project" value="InterPro"/>
</dbReference>
<dbReference type="RefSeq" id="WP_012870547.1">
    <property type="nucleotide sequence ID" value="NC_013523.1"/>
</dbReference>
<comment type="similarity">
    <text evidence="1">Belongs to the bacterial solute-binding protein 5 family.</text>
</comment>
<feature type="compositionally biased region" description="Gly residues" evidence="4">
    <location>
        <begin position="74"/>
        <end position="86"/>
    </location>
</feature>
<dbReference type="GO" id="GO:0030288">
    <property type="term" value="C:outer membrane-bounded periplasmic space"/>
    <property type="evidence" value="ECO:0007669"/>
    <property type="project" value="UniProtKB-ARBA"/>
</dbReference>
<evidence type="ECO:0000256" key="1">
    <source>
        <dbReference type="ARBA" id="ARBA00005695"/>
    </source>
</evidence>
<keyword evidence="3" id="KW-0732">Signal</keyword>
<dbReference type="KEGG" id="sti:Sthe_0059"/>
<evidence type="ECO:0000256" key="2">
    <source>
        <dbReference type="ARBA" id="ARBA00022448"/>
    </source>
</evidence>
<dbReference type="PIRSF" id="PIRSF002741">
    <property type="entry name" value="MppA"/>
    <property type="match status" value="1"/>
</dbReference>
<evidence type="ECO:0000259" key="5">
    <source>
        <dbReference type="Pfam" id="PF00496"/>
    </source>
</evidence>